<evidence type="ECO:0000313" key="1">
    <source>
        <dbReference type="EMBL" id="KAJ9577973.1"/>
    </source>
</evidence>
<evidence type="ECO:0000313" key="3">
    <source>
        <dbReference type="Proteomes" id="UP001233999"/>
    </source>
</evidence>
<dbReference type="Proteomes" id="UP001233999">
    <property type="component" value="Unassembled WGS sequence"/>
</dbReference>
<reference evidence="2" key="2">
    <citation type="submission" date="2023-05" db="EMBL/GenBank/DDBJ databases">
        <authorList>
            <person name="Fouks B."/>
        </authorList>
    </citation>
    <scope>NUCLEOTIDE SEQUENCE</scope>
    <source>
        <strain evidence="2">Stay&amp;Tobe</strain>
        <tissue evidence="2">Testes</tissue>
    </source>
</reference>
<evidence type="ECO:0000313" key="2">
    <source>
        <dbReference type="EMBL" id="KAJ9598786.1"/>
    </source>
</evidence>
<reference evidence="2" key="1">
    <citation type="journal article" date="2023" name="IScience">
        <title>Live-bearing cockroach genome reveals convergent evolutionary mechanisms linked to viviparity in insects and beyond.</title>
        <authorList>
            <person name="Fouks B."/>
            <person name="Harrison M.C."/>
            <person name="Mikhailova A.A."/>
            <person name="Marchal E."/>
            <person name="English S."/>
            <person name="Carruthers M."/>
            <person name="Jennings E.C."/>
            <person name="Chiamaka E.L."/>
            <person name="Frigard R.A."/>
            <person name="Pippel M."/>
            <person name="Attardo G.M."/>
            <person name="Benoit J.B."/>
            <person name="Bornberg-Bauer E."/>
            <person name="Tobe S.S."/>
        </authorList>
    </citation>
    <scope>NUCLEOTIDE SEQUENCE</scope>
    <source>
        <strain evidence="2">Stay&amp;Tobe</strain>
    </source>
</reference>
<dbReference type="EMBL" id="JASPKZ010009141">
    <property type="protein sequence ID" value="KAJ9577973.1"/>
    <property type="molecule type" value="Genomic_DNA"/>
</dbReference>
<comment type="caution">
    <text evidence="2">The sequence shown here is derived from an EMBL/GenBank/DDBJ whole genome shotgun (WGS) entry which is preliminary data.</text>
</comment>
<name>A0AAD8AHM7_DIPPU</name>
<protein>
    <submittedName>
        <fullName evidence="2">Uncharacterized protein</fullName>
    </submittedName>
</protein>
<keyword evidence="3" id="KW-1185">Reference proteome</keyword>
<sequence>ILQVIDEGTYTEQGSWILSIDGKSVTCSIITDVQDFNGTQFLRDCSIEVSSKVLVPKESCPAKWQDRDIAQKCQAYTMYIHKSRN</sequence>
<proteinExistence type="predicted"/>
<dbReference type="EMBL" id="JASPKZ010001063">
    <property type="protein sequence ID" value="KAJ9598786.1"/>
    <property type="molecule type" value="Genomic_DNA"/>
</dbReference>
<organism evidence="2 3">
    <name type="scientific">Diploptera punctata</name>
    <name type="common">Pacific beetle cockroach</name>
    <dbReference type="NCBI Taxonomy" id="6984"/>
    <lineage>
        <taxon>Eukaryota</taxon>
        <taxon>Metazoa</taxon>
        <taxon>Ecdysozoa</taxon>
        <taxon>Arthropoda</taxon>
        <taxon>Hexapoda</taxon>
        <taxon>Insecta</taxon>
        <taxon>Pterygota</taxon>
        <taxon>Neoptera</taxon>
        <taxon>Polyneoptera</taxon>
        <taxon>Dictyoptera</taxon>
        <taxon>Blattodea</taxon>
        <taxon>Blaberoidea</taxon>
        <taxon>Blaberidae</taxon>
        <taxon>Diplopterinae</taxon>
        <taxon>Diploptera</taxon>
    </lineage>
</organism>
<dbReference type="AlphaFoldDB" id="A0AAD8AHM7"/>
<feature type="non-terminal residue" evidence="2">
    <location>
        <position position="85"/>
    </location>
</feature>
<accession>A0AAD8AHM7</accession>
<gene>
    <name evidence="1" type="ORF">L9F63_025165</name>
    <name evidence="2" type="ORF">L9F63_026678</name>
</gene>
<feature type="non-terminal residue" evidence="2">
    <location>
        <position position="1"/>
    </location>
</feature>